<dbReference type="Proteomes" id="UP000192247">
    <property type="component" value="Unassembled WGS sequence"/>
</dbReference>
<dbReference type="InParanoid" id="A0A1V9X756"/>
<dbReference type="EMBL" id="MNPL01021375">
    <property type="protein sequence ID" value="OQR69367.1"/>
    <property type="molecule type" value="Genomic_DNA"/>
</dbReference>
<proteinExistence type="predicted"/>
<keyword evidence="3" id="KW-1185">Reference proteome</keyword>
<feature type="region of interest" description="Disordered" evidence="1">
    <location>
        <begin position="1"/>
        <end position="43"/>
    </location>
</feature>
<evidence type="ECO:0000313" key="3">
    <source>
        <dbReference type="Proteomes" id="UP000192247"/>
    </source>
</evidence>
<dbReference type="AlphaFoldDB" id="A0A1V9X756"/>
<name>A0A1V9X756_9ACAR</name>
<reference evidence="2 3" key="1">
    <citation type="journal article" date="2017" name="Gigascience">
        <title>Draft genome of the honey bee ectoparasitic mite, Tropilaelaps mercedesae, is shaped by the parasitic life history.</title>
        <authorList>
            <person name="Dong X."/>
            <person name="Armstrong S.D."/>
            <person name="Xia D."/>
            <person name="Makepeace B.L."/>
            <person name="Darby A.C."/>
            <person name="Kadowaki T."/>
        </authorList>
    </citation>
    <scope>NUCLEOTIDE SEQUENCE [LARGE SCALE GENOMIC DNA]</scope>
    <source>
        <strain evidence="2">Wuxi-XJTLU</strain>
    </source>
</reference>
<comment type="caution">
    <text evidence="2">The sequence shown here is derived from an EMBL/GenBank/DDBJ whole genome shotgun (WGS) entry which is preliminary data.</text>
</comment>
<gene>
    <name evidence="2" type="ORF">BIW11_12305</name>
</gene>
<evidence type="ECO:0000256" key="1">
    <source>
        <dbReference type="SAM" id="MobiDB-lite"/>
    </source>
</evidence>
<protein>
    <submittedName>
        <fullName evidence="2">Uncharacterized protein</fullName>
    </submittedName>
</protein>
<evidence type="ECO:0000313" key="2">
    <source>
        <dbReference type="EMBL" id="OQR69367.1"/>
    </source>
</evidence>
<sequence>MSEQMLATGQEGGEMLKPKRVNPSKLPKITMPSRGQPFGKVTSIGRWTSGPRVSVRVDQMVCPLYLPVKSTEMAGAERPLPLYRDRATDVRLFRGVSVKEVTVIFFPPPFLLRRLYVAFASLILLLAQ</sequence>
<accession>A0A1V9X756</accession>
<organism evidence="2 3">
    <name type="scientific">Tropilaelaps mercedesae</name>
    <dbReference type="NCBI Taxonomy" id="418985"/>
    <lineage>
        <taxon>Eukaryota</taxon>
        <taxon>Metazoa</taxon>
        <taxon>Ecdysozoa</taxon>
        <taxon>Arthropoda</taxon>
        <taxon>Chelicerata</taxon>
        <taxon>Arachnida</taxon>
        <taxon>Acari</taxon>
        <taxon>Parasitiformes</taxon>
        <taxon>Mesostigmata</taxon>
        <taxon>Gamasina</taxon>
        <taxon>Dermanyssoidea</taxon>
        <taxon>Laelapidae</taxon>
        <taxon>Tropilaelaps</taxon>
    </lineage>
</organism>